<keyword evidence="1" id="KW-0472">Membrane</keyword>
<evidence type="ECO:0000313" key="3">
    <source>
        <dbReference type="Proteomes" id="UP000712673"/>
    </source>
</evidence>
<dbReference type="Proteomes" id="UP000712673">
    <property type="component" value="Unassembled WGS sequence"/>
</dbReference>
<feature type="transmembrane region" description="Helical" evidence="1">
    <location>
        <begin position="9"/>
        <end position="31"/>
    </location>
</feature>
<accession>A0A937W4F6</accession>
<name>A0A937W4F6_UNCTE</name>
<sequence>MQKLPPNRIAYITAVTAGVLYGVVCQATLRLEVFHELFAIMSFGFVFVLPVVLGVITLWFATPMQRASWLYRIFAPWSTVSVGLVVLLVVGWEGTICALLGAVVSLPLASLGGVMSGMLLARIRPTELSSSVLVPILLLPIVWAWLESPFPLPQQHGHVATAITIAAPASVVWANIIQVPKITEPLQGVFYRLGFPKPLEATLSHPGLGAVRHASFERGLVFLETIDVWEPEQVLSFAISVAPDSVPTTTLDEHVVVGGRYFDVLRGTYQLEIRSDQQVILHLASTFRVSTRFNFYARPWASFLMRDIQNTILTVLKSRCERQAQGRG</sequence>
<feature type="transmembrane region" description="Helical" evidence="1">
    <location>
        <begin position="37"/>
        <end position="61"/>
    </location>
</feature>
<feature type="transmembrane region" description="Helical" evidence="1">
    <location>
        <begin position="73"/>
        <end position="92"/>
    </location>
</feature>
<comment type="caution">
    <text evidence="2">The sequence shown here is derived from an EMBL/GenBank/DDBJ whole genome shotgun (WGS) entry which is preliminary data.</text>
</comment>
<reference evidence="2" key="1">
    <citation type="submission" date="2019-03" db="EMBL/GenBank/DDBJ databases">
        <title>Lake Tanganyika Metagenome-Assembled Genomes (MAGs).</title>
        <authorList>
            <person name="Tran P."/>
        </authorList>
    </citation>
    <scope>NUCLEOTIDE SEQUENCE</scope>
    <source>
        <strain evidence="2">K_DeepCast_65m_m2_066</strain>
    </source>
</reference>
<organism evidence="2 3">
    <name type="scientific">Tectimicrobiota bacterium</name>
    <dbReference type="NCBI Taxonomy" id="2528274"/>
    <lineage>
        <taxon>Bacteria</taxon>
        <taxon>Pseudomonadati</taxon>
        <taxon>Nitrospinota/Tectimicrobiota group</taxon>
        <taxon>Candidatus Tectimicrobiota</taxon>
    </lineage>
</organism>
<dbReference type="SUPFAM" id="SSF55961">
    <property type="entry name" value="Bet v1-like"/>
    <property type="match status" value="1"/>
</dbReference>
<keyword evidence="1" id="KW-1133">Transmembrane helix</keyword>
<proteinExistence type="predicted"/>
<dbReference type="AlphaFoldDB" id="A0A937W4F6"/>
<feature type="transmembrane region" description="Helical" evidence="1">
    <location>
        <begin position="158"/>
        <end position="177"/>
    </location>
</feature>
<keyword evidence="1" id="KW-0812">Transmembrane</keyword>
<evidence type="ECO:0000256" key="1">
    <source>
        <dbReference type="SAM" id="Phobius"/>
    </source>
</evidence>
<evidence type="ECO:0000313" key="2">
    <source>
        <dbReference type="EMBL" id="MBM3224936.1"/>
    </source>
</evidence>
<evidence type="ECO:0008006" key="4">
    <source>
        <dbReference type="Google" id="ProtNLM"/>
    </source>
</evidence>
<dbReference type="EMBL" id="VGLS01000441">
    <property type="protein sequence ID" value="MBM3224936.1"/>
    <property type="molecule type" value="Genomic_DNA"/>
</dbReference>
<gene>
    <name evidence="2" type="ORF">FJZ47_14185</name>
</gene>
<protein>
    <recommendedName>
        <fullName evidence="4">SRPBCC family protein</fullName>
    </recommendedName>
</protein>
<feature type="transmembrane region" description="Helical" evidence="1">
    <location>
        <begin position="128"/>
        <end position="146"/>
    </location>
</feature>
<feature type="transmembrane region" description="Helical" evidence="1">
    <location>
        <begin position="98"/>
        <end position="121"/>
    </location>
</feature>